<feature type="compositionally biased region" description="Low complexity" evidence="1">
    <location>
        <begin position="159"/>
        <end position="177"/>
    </location>
</feature>
<protein>
    <submittedName>
        <fullName evidence="2">Unplaced genomic scaffold supercont1.7, whole genome shotgun sequence</fullName>
    </submittedName>
</protein>
<dbReference type="Proteomes" id="UP000053029">
    <property type="component" value="Unassembled WGS sequence"/>
</dbReference>
<dbReference type="AlphaFoldDB" id="A0A0D2GC99"/>
<dbReference type="InterPro" id="IPR022024">
    <property type="entry name" value="DUF3602"/>
</dbReference>
<dbReference type="EMBL" id="KN846975">
    <property type="protein sequence ID" value="KIW76380.1"/>
    <property type="molecule type" value="Genomic_DNA"/>
</dbReference>
<feature type="compositionally biased region" description="Low complexity" evidence="1">
    <location>
        <begin position="39"/>
        <end position="73"/>
    </location>
</feature>
<evidence type="ECO:0000256" key="1">
    <source>
        <dbReference type="SAM" id="MobiDB-lite"/>
    </source>
</evidence>
<dbReference type="PANTHER" id="PTHR34693">
    <property type="entry name" value="PROTEIN PAR32"/>
    <property type="match status" value="1"/>
</dbReference>
<reference evidence="2 3" key="1">
    <citation type="submission" date="2015-01" db="EMBL/GenBank/DDBJ databases">
        <title>The Genome Sequence of Fonsecaea pedrosoi CBS 271.37.</title>
        <authorList>
            <consortium name="The Broad Institute Genomics Platform"/>
            <person name="Cuomo C."/>
            <person name="de Hoog S."/>
            <person name="Gorbushina A."/>
            <person name="Stielow B."/>
            <person name="Teixiera M."/>
            <person name="Abouelleil A."/>
            <person name="Chapman S.B."/>
            <person name="Priest M."/>
            <person name="Young S.K."/>
            <person name="Wortman J."/>
            <person name="Nusbaum C."/>
            <person name="Birren B."/>
        </authorList>
    </citation>
    <scope>NUCLEOTIDE SEQUENCE [LARGE SCALE GENOMIC DNA]</scope>
    <source>
        <strain evidence="2 3">CBS 271.37</strain>
    </source>
</reference>
<accession>A0A0D2GC99</accession>
<feature type="region of interest" description="Disordered" evidence="1">
    <location>
        <begin position="37"/>
        <end position="87"/>
    </location>
</feature>
<organism evidence="2 3">
    <name type="scientific">Fonsecaea pedrosoi CBS 271.37</name>
    <dbReference type="NCBI Taxonomy" id="1442368"/>
    <lineage>
        <taxon>Eukaryota</taxon>
        <taxon>Fungi</taxon>
        <taxon>Dikarya</taxon>
        <taxon>Ascomycota</taxon>
        <taxon>Pezizomycotina</taxon>
        <taxon>Eurotiomycetes</taxon>
        <taxon>Chaetothyriomycetidae</taxon>
        <taxon>Chaetothyriales</taxon>
        <taxon>Herpotrichiellaceae</taxon>
        <taxon>Fonsecaea</taxon>
    </lineage>
</organism>
<gene>
    <name evidence="2" type="ORF">Z517_11126</name>
</gene>
<feature type="region of interest" description="Disordered" evidence="1">
    <location>
        <begin position="156"/>
        <end position="182"/>
    </location>
</feature>
<evidence type="ECO:0000313" key="3">
    <source>
        <dbReference type="Proteomes" id="UP000053029"/>
    </source>
</evidence>
<proteinExistence type="predicted"/>
<dbReference type="Pfam" id="PF12223">
    <property type="entry name" value="DUF3602"/>
    <property type="match status" value="1"/>
</dbReference>
<dbReference type="RefSeq" id="XP_013280188.1">
    <property type="nucleotide sequence ID" value="XM_013424734.1"/>
</dbReference>
<dbReference type="OrthoDB" id="5424462at2759"/>
<dbReference type="GeneID" id="25310616"/>
<keyword evidence="3" id="KW-1185">Reference proteome</keyword>
<sequence>MSVSSTSRSYAIVEPHPSVTNNMHYISTGRGGIGNAVRSSASNSSAWGSGPSASSGRIGSLSSTASSTLSSSRKTFTTGRGGAGNVVPSSERAIFSFDEELEQQLRWERDAAPVYHVGRGGAGNIGHVNGSNNNNNTATSALAGTTGGSVMMARRPSEDSAISATSSSSRGSESGADQFNRSVKKGWKKITGMGMHHHHLQH</sequence>
<dbReference type="VEuPathDB" id="FungiDB:Z517_11126"/>
<name>A0A0D2GC99_9EURO</name>
<evidence type="ECO:0000313" key="2">
    <source>
        <dbReference type="EMBL" id="KIW76380.1"/>
    </source>
</evidence>
<dbReference type="HOGENOM" id="CLU_101051_0_0_1"/>
<dbReference type="PANTHER" id="PTHR34693:SF2">
    <property type="entry name" value="DUF3602 DOMAIN-CONTAINING PROTEIN"/>
    <property type="match status" value="1"/>
</dbReference>
<dbReference type="InterPro" id="IPR053203">
    <property type="entry name" value="Cisplatin_resist-associated"/>
</dbReference>